<keyword evidence="2" id="KW-1185">Reference proteome</keyword>
<dbReference type="EMBL" id="SPQZ01000004">
    <property type="protein sequence ID" value="TFV96991.1"/>
    <property type="molecule type" value="Genomic_DNA"/>
</dbReference>
<evidence type="ECO:0000313" key="2">
    <source>
        <dbReference type="Proteomes" id="UP000298127"/>
    </source>
</evidence>
<gene>
    <name evidence="1" type="ORF">E4M00_13130</name>
</gene>
<evidence type="ECO:0000313" key="1">
    <source>
        <dbReference type="EMBL" id="TFV96991.1"/>
    </source>
</evidence>
<protein>
    <submittedName>
        <fullName evidence="1">Uncharacterized protein</fullName>
    </submittedName>
</protein>
<comment type="caution">
    <text evidence="1">The sequence shown here is derived from an EMBL/GenBank/DDBJ whole genome shotgun (WGS) entry which is preliminary data.</text>
</comment>
<accession>A0A4Y9QWZ8</accession>
<proteinExistence type="predicted"/>
<name>A0A4Y9QWZ8_9MICO</name>
<dbReference type="Proteomes" id="UP000298127">
    <property type="component" value="Unassembled WGS sequence"/>
</dbReference>
<dbReference type="RefSeq" id="WP_055825273.1">
    <property type="nucleotide sequence ID" value="NZ_SPQZ01000004.1"/>
</dbReference>
<dbReference type="AlphaFoldDB" id="A0A4Y9QWZ8"/>
<reference evidence="1 2" key="1">
    <citation type="journal article" date="2018" name="J. Microbiol.">
        <title>Leifsonia flava sp. nov., a novel actinobacterium isolated from the rhizosphere of Aquilegia viridiflora.</title>
        <authorList>
            <person name="Cai Y."/>
            <person name="Tao W.Z."/>
            <person name="Ma Y.J."/>
            <person name="Cheng J."/>
            <person name="Zhang M.Y."/>
            <person name="Zhang Y.X."/>
        </authorList>
    </citation>
    <scope>NUCLEOTIDE SEQUENCE [LARGE SCALE GENOMIC DNA]</scope>
    <source>
        <strain evidence="1 2">SYP-B2174</strain>
    </source>
</reference>
<sequence length="74" mass="8170">MDTTTYTAKLTDGPLEGRTITTEFLEGGDPRPRLEIPGAGKHYLYVRGSGLEFDGDGTQRPTAVEYRYLEAVFA</sequence>
<organism evidence="1 2">
    <name type="scientific">Orlajensenia leifsoniae</name>
    <dbReference type="NCBI Taxonomy" id="2561933"/>
    <lineage>
        <taxon>Bacteria</taxon>
        <taxon>Bacillati</taxon>
        <taxon>Actinomycetota</taxon>
        <taxon>Actinomycetes</taxon>
        <taxon>Micrococcales</taxon>
        <taxon>Microbacteriaceae</taxon>
        <taxon>Orlajensenia</taxon>
    </lineage>
</organism>